<feature type="domain" description="Allantoicase" evidence="3">
    <location>
        <begin position="27"/>
        <end position="200"/>
    </location>
</feature>
<comment type="caution">
    <text evidence="4">The sequence shown here is derived from an EMBL/GenBank/DDBJ whole genome shotgun (WGS) entry which is preliminary data.</text>
</comment>
<dbReference type="Pfam" id="PF03561">
    <property type="entry name" value="Allantoicase"/>
    <property type="match status" value="2"/>
</dbReference>
<dbReference type="PIRSF" id="PIRSF016516">
    <property type="entry name" value="Allantoicase"/>
    <property type="match status" value="1"/>
</dbReference>
<evidence type="ECO:0000259" key="3">
    <source>
        <dbReference type="Pfam" id="PF03561"/>
    </source>
</evidence>
<dbReference type="InterPro" id="IPR005164">
    <property type="entry name" value="Allantoicase"/>
</dbReference>
<dbReference type="Proteomes" id="UP001249851">
    <property type="component" value="Unassembled WGS sequence"/>
</dbReference>
<dbReference type="NCBIfam" id="TIGR02961">
    <property type="entry name" value="allantoicase"/>
    <property type="match status" value="1"/>
</dbReference>
<proteinExistence type="inferred from homology"/>
<dbReference type="GO" id="GO:0004037">
    <property type="term" value="F:allantoicase activity"/>
    <property type="evidence" value="ECO:0007669"/>
    <property type="project" value="InterPro"/>
</dbReference>
<dbReference type="PANTHER" id="PTHR12045:SF3">
    <property type="entry name" value="INACTIVE ALLANTOICASE-RELATED"/>
    <property type="match status" value="1"/>
</dbReference>
<accession>A0AAD9QC09</accession>
<name>A0AAD9QC09_ACRCE</name>
<dbReference type="SUPFAM" id="SSF49785">
    <property type="entry name" value="Galactose-binding domain-like"/>
    <property type="match status" value="2"/>
</dbReference>
<dbReference type="InterPro" id="IPR015908">
    <property type="entry name" value="Allantoicase_dom"/>
</dbReference>
<evidence type="ECO:0000256" key="2">
    <source>
        <dbReference type="ARBA" id="ARBA00031078"/>
    </source>
</evidence>
<organism evidence="4 5">
    <name type="scientific">Acropora cervicornis</name>
    <name type="common">Staghorn coral</name>
    <dbReference type="NCBI Taxonomy" id="6130"/>
    <lineage>
        <taxon>Eukaryota</taxon>
        <taxon>Metazoa</taxon>
        <taxon>Cnidaria</taxon>
        <taxon>Anthozoa</taxon>
        <taxon>Hexacorallia</taxon>
        <taxon>Scleractinia</taxon>
        <taxon>Astrocoeniina</taxon>
        <taxon>Acroporidae</taxon>
        <taxon>Acropora</taxon>
    </lineage>
</organism>
<evidence type="ECO:0000313" key="4">
    <source>
        <dbReference type="EMBL" id="KAK2558463.1"/>
    </source>
</evidence>
<sequence>MDKELQHECFSRPSFAHLNDLASNGVGGKIVFATDDWFAVAENLLKPSDPEWHEGVFTSFGKWMDGWETRRKRIPGHDWCVIKLGIPGVIKGLHVDTAFFTGNFPPRVSVQGAYVEEGLAMLHTERKSEMGTNAPANLIEELDKLTGAWSEILPMTALRPGYSSTRHNYFAVNNQQRWTHLRLNLYPDGGIARLRVYGTAVKDWTHVALQKLPVDLTAMVNGGTAEGWSNMHYGHPRNLIAPGTAANMGDGWETARRMDRPSILEQGKDGCLNLPGCEWSVIQLGHPGTVQKVVKNIICRKT</sequence>
<dbReference type="Gene3D" id="2.60.120.260">
    <property type="entry name" value="Galactose-binding domain-like"/>
    <property type="match status" value="2"/>
</dbReference>
<evidence type="ECO:0000256" key="1">
    <source>
        <dbReference type="ARBA" id="ARBA00009242"/>
    </source>
</evidence>
<gene>
    <name evidence="4" type="ORF">P5673_019176</name>
</gene>
<evidence type="ECO:0000313" key="5">
    <source>
        <dbReference type="Proteomes" id="UP001249851"/>
    </source>
</evidence>
<dbReference type="EMBL" id="JARQWQ010000044">
    <property type="protein sequence ID" value="KAK2558463.1"/>
    <property type="molecule type" value="Genomic_DNA"/>
</dbReference>
<dbReference type="AlphaFoldDB" id="A0AAD9QC09"/>
<comment type="similarity">
    <text evidence="1">Belongs to the allantoicase family.</text>
</comment>
<keyword evidence="5" id="KW-1185">Reference proteome</keyword>
<feature type="domain" description="Allantoicase" evidence="3">
    <location>
        <begin position="222"/>
        <end position="294"/>
    </location>
</feature>
<dbReference type="InterPro" id="IPR008979">
    <property type="entry name" value="Galactose-bd-like_sf"/>
</dbReference>
<reference evidence="4" key="1">
    <citation type="journal article" date="2023" name="G3 (Bethesda)">
        <title>Whole genome assembly and annotation of the endangered Caribbean coral Acropora cervicornis.</title>
        <authorList>
            <person name="Selwyn J.D."/>
            <person name="Vollmer S.V."/>
        </authorList>
    </citation>
    <scope>NUCLEOTIDE SEQUENCE</scope>
    <source>
        <strain evidence="4">K2</strain>
    </source>
</reference>
<dbReference type="GO" id="GO:0000256">
    <property type="term" value="P:allantoin catabolic process"/>
    <property type="evidence" value="ECO:0007669"/>
    <property type="project" value="InterPro"/>
</dbReference>
<protein>
    <recommendedName>
        <fullName evidence="2">Allantoate amidinohydrolase</fullName>
    </recommendedName>
</protein>
<dbReference type="PANTHER" id="PTHR12045">
    <property type="entry name" value="ALLANTOICASE"/>
    <property type="match status" value="1"/>
</dbReference>
<reference evidence="4" key="2">
    <citation type="journal article" date="2023" name="Science">
        <title>Genomic signatures of disease resistance in endangered staghorn corals.</title>
        <authorList>
            <person name="Vollmer S.V."/>
            <person name="Selwyn J.D."/>
            <person name="Despard B.A."/>
            <person name="Roesel C.L."/>
        </authorList>
    </citation>
    <scope>NUCLEOTIDE SEQUENCE</scope>
    <source>
        <strain evidence="4">K2</strain>
    </source>
</reference>